<comment type="subunit">
    <text evidence="5">Octamer of two non-identical subunits IDH1 and IDH2.</text>
</comment>
<keyword evidence="8" id="KW-0460">Magnesium</keyword>
<dbReference type="InParanoid" id="G8YS40"/>
<dbReference type="GO" id="GO:0006099">
    <property type="term" value="P:tricarboxylic acid cycle"/>
    <property type="evidence" value="ECO:0007669"/>
    <property type="project" value="InterPro"/>
</dbReference>
<comment type="similarity">
    <text evidence="4">Belongs to the isocitrate and isopropylmalate dehydrogenases family.</text>
</comment>
<dbReference type="GO" id="GO:0004449">
    <property type="term" value="F:isocitrate dehydrogenase (NAD+) activity"/>
    <property type="evidence" value="ECO:0007669"/>
    <property type="project" value="UniProtKB-EC"/>
</dbReference>
<dbReference type="EC" id="1.1.1.41" evidence="6"/>
<dbReference type="InterPro" id="IPR004434">
    <property type="entry name" value="Isocitrate_DH_NAD"/>
</dbReference>
<evidence type="ECO:0000259" key="15">
    <source>
        <dbReference type="SMART" id="SM01329"/>
    </source>
</evidence>
<keyword evidence="18" id="KW-1185">Reference proteome</keyword>
<evidence type="ECO:0000256" key="3">
    <source>
        <dbReference type="ARBA" id="ARBA00001946"/>
    </source>
</evidence>
<comment type="catalytic activity">
    <reaction evidence="1">
        <text>D-threo-isocitrate + NAD(+) = 2-oxoglutarate + CO2 + NADH</text>
        <dbReference type="Rhea" id="RHEA:23632"/>
        <dbReference type="ChEBI" id="CHEBI:15562"/>
        <dbReference type="ChEBI" id="CHEBI:16526"/>
        <dbReference type="ChEBI" id="CHEBI:16810"/>
        <dbReference type="ChEBI" id="CHEBI:57540"/>
        <dbReference type="ChEBI" id="CHEBI:57945"/>
        <dbReference type="EC" id="1.1.1.41"/>
    </reaction>
</comment>
<evidence type="ECO:0000256" key="7">
    <source>
        <dbReference type="ARBA" id="ARBA00022723"/>
    </source>
</evidence>
<dbReference type="STRING" id="559304.G8YS40"/>
<evidence type="ECO:0000256" key="12">
    <source>
        <dbReference type="ARBA" id="ARBA00030631"/>
    </source>
</evidence>
<proteinExistence type="inferred from homology"/>
<keyword evidence="9" id="KW-0809">Transit peptide</keyword>
<evidence type="ECO:0000313" key="16">
    <source>
        <dbReference type="EMBL" id="CCE78377.1"/>
    </source>
</evidence>
<evidence type="ECO:0000256" key="9">
    <source>
        <dbReference type="ARBA" id="ARBA00022946"/>
    </source>
</evidence>
<protein>
    <recommendedName>
        <fullName evidence="14">Isocitrate dehydrogenase [NAD] subunit 2, mitochondrial</fullName>
        <ecNumber evidence="6">1.1.1.41</ecNumber>
    </recommendedName>
    <alternativeName>
        <fullName evidence="13">Isocitric dehydrogenase</fullName>
    </alternativeName>
    <alternativeName>
        <fullName evidence="12">NAD(+)-specific ICDH</fullName>
    </alternativeName>
</protein>
<dbReference type="EMBL" id="FO082056">
    <property type="protein sequence ID" value="CCE78963.1"/>
    <property type="molecule type" value="Genomic_DNA"/>
</dbReference>
<dbReference type="PANTHER" id="PTHR11835">
    <property type="entry name" value="DECARBOXYLATING DEHYDROGENASES-ISOCITRATE, ISOPROPYLMALATE, TARTRATE"/>
    <property type="match status" value="1"/>
</dbReference>
<dbReference type="Gene3D" id="3.40.718.10">
    <property type="entry name" value="Isopropylmalate Dehydrogenase"/>
    <property type="match status" value="1"/>
</dbReference>
<evidence type="ECO:0000256" key="6">
    <source>
        <dbReference type="ARBA" id="ARBA00013012"/>
    </source>
</evidence>
<dbReference type="InterPro" id="IPR019818">
    <property type="entry name" value="IsoCit/isopropylmalate_DH_CS"/>
</dbReference>
<keyword evidence="11" id="KW-0520">NAD</keyword>
<dbReference type="HOGENOM" id="CLU_031953_0_1_1"/>
<dbReference type="GO" id="GO:0000287">
    <property type="term" value="F:magnesium ion binding"/>
    <property type="evidence" value="ECO:0007669"/>
    <property type="project" value="InterPro"/>
</dbReference>
<dbReference type="AlphaFoldDB" id="G8YS40"/>
<evidence type="ECO:0000313" key="18">
    <source>
        <dbReference type="Proteomes" id="UP000005222"/>
    </source>
</evidence>
<evidence type="ECO:0000313" key="17">
    <source>
        <dbReference type="EMBL" id="CCE78963.1"/>
    </source>
</evidence>
<comment type="cofactor">
    <cofactor evidence="3">
        <name>Mg(2+)</name>
        <dbReference type="ChEBI" id="CHEBI:18420"/>
    </cofactor>
</comment>
<gene>
    <name evidence="16" type="primary">Piso0_000999</name>
    <name evidence="16" type="ORF">GNLVRS01_PISO0C08670g</name>
    <name evidence="17" type="ORF">GNLVRS01_PISO0D08737g</name>
</gene>
<dbReference type="EMBL" id="FO082057">
    <property type="protein sequence ID" value="CCE78377.1"/>
    <property type="molecule type" value="Genomic_DNA"/>
</dbReference>
<dbReference type="SUPFAM" id="SSF53659">
    <property type="entry name" value="Isocitrate/Isopropylmalate dehydrogenase-like"/>
    <property type="match status" value="1"/>
</dbReference>
<evidence type="ECO:0000256" key="4">
    <source>
        <dbReference type="ARBA" id="ARBA00007769"/>
    </source>
</evidence>
<dbReference type="NCBIfam" id="TIGR00175">
    <property type="entry name" value="mito_nad_idh"/>
    <property type="match status" value="1"/>
</dbReference>
<name>G8YS40_PICSO</name>
<evidence type="ECO:0000256" key="8">
    <source>
        <dbReference type="ARBA" id="ARBA00022842"/>
    </source>
</evidence>
<dbReference type="eggNOG" id="KOG0785">
    <property type="taxonomic scope" value="Eukaryota"/>
</dbReference>
<evidence type="ECO:0000256" key="2">
    <source>
        <dbReference type="ARBA" id="ARBA00001936"/>
    </source>
</evidence>
<dbReference type="PANTHER" id="PTHR11835:SF34">
    <property type="entry name" value="ISOCITRATE DEHYDROGENASE [NAD] SUBUNIT ALPHA, MITOCHONDRIAL"/>
    <property type="match status" value="1"/>
</dbReference>
<dbReference type="GO" id="GO:0051287">
    <property type="term" value="F:NAD binding"/>
    <property type="evidence" value="ECO:0007669"/>
    <property type="project" value="InterPro"/>
</dbReference>
<comment type="cofactor">
    <cofactor evidence="2">
        <name>Mn(2+)</name>
        <dbReference type="ChEBI" id="CHEBI:29035"/>
    </cofactor>
</comment>
<organism evidence="16 18">
    <name type="scientific">Pichia sorbitophila (strain ATCC MYA-4447 / BCRC 22081 / CBS 7064 / NBRC 10061 / NRRL Y-12695)</name>
    <name type="common">Hybrid yeast</name>
    <dbReference type="NCBI Taxonomy" id="559304"/>
    <lineage>
        <taxon>Eukaryota</taxon>
        <taxon>Fungi</taxon>
        <taxon>Dikarya</taxon>
        <taxon>Ascomycota</taxon>
        <taxon>Saccharomycotina</taxon>
        <taxon>Pichiomycetes</taxon>
        <taxon>Debaryomycetaceae</taxon>
        <taxon>Millerozyma</taxon>
    </lineage>
</organism>
<keyword evidence="10" id="KW-0560">Oxidoreductase</keyword>
<evidence type="ECO:0000256" key="14">
    <source>
        <dbReference type="ARBA" id="ARBA00072026"/>
    </source>
</evidence>
<dbReference type="Proteomes" id="UP000005222">
    <property type="component" value="Chromosome D"/>
</dbReference>
<accession>G8YS40</accession>
<dbReference type="PROSITE" id="PS00470">
    <property type="entry name" value="IDH_IMDH"/>
    <property type="match status" value="1"/>
</dbReference>
<reference evidence="18" key="2">
    <citation type="journal article" date="2012" name="G3 (Bethesda)">
        <title>Pichia sorbitophila, an interspecies yeast hybrid reveals early steps of genome resolution following polyploidization.</title>
        <authorList>
            <person name="Leh Louis V."/>
            <person name="Despons L."/>
            <person name="Friedrich A."/>
            <person name="Martin T."/>
            <person name="Durrens P."/>
            <person name="Casaregola S."/>
            <person name="Neuveglise C."/>
            <person name="Fairhead C."/>
            <person name="Marck C."/>
            <person name="Cruz J.A."/>
            <person name="Straub M.L."/>
            <person name="Kugler V."/>
            <person name="Sacerdot C."/>
            <person name="Uzunov Z."/>
            <person name="Thierry A."/>
            <person name="Weiss S."/>
            <person name="Bleykasten C."/>
            <person name="De Montigny J."/>
            <person name="Jacques N."/>
            <person name="Jung P."/>
            <person name="Lemaire M."/>
            <person name="Mallet S."/>
            <person name="Morel G."/>
            <person name="Richard G.F."/>
            <person name="Sarkar A."/>
            <person name="Savel G."/>
            <person name="Schacherer J."/>
            <person name="Seret M.L."/>
            <person name="Talla E."/>
            <person name="Samson G."/>
            <person name="Jubin C."/>
            <person name="Poulain J."/>
            <person name="Vacherie B."/>
            <person name="Barbe V."/>
            <person name="Pelletier E."/>
            <person name="Sherman D.J."/>
            <person name="Westhof E."/>
            <person name="Weissenbach J."/>
            <person name="Baret P.V."/>
            <person name="Wincker P."/>
            <person name="Gaillardin C."/>
            <person name="Dujon B."/>
            <person name="Souciet J.L."/>
        </authorList>
    </citation>
    <scope>NUCLEOTIDE SEQUENCE [LARGE SCALE GENOMIC DNA]</scope>
    <source>
        <strain evidence="18">ATCC MYA-4447 / BCRC 22081 / CBS 7064 / NBRC 10061 / NRRL Y-12695</strain>
    </source>
</reference>
<feature type="domain" description="Isopropylmalate dehydrogenase-like" evidence="15">
    <location>
        <begin position="35"/>
        <end position="361"/>
    </location>
</feature>
<evidence type="ECO:0000256" key="1">
    <source>
        <dbReference type="ARBA" id="ARBA00000837"/>
    </source>
</evidence>
<dbReference type="GO" id="GO:0005739">
    <property type="term" value="C:mitochondrion"/>
    <property type="evidence" value="ECO:0007669"/>
    <property type="project" value="TreeGrafter"/>
</dbReference>
<dbReference type="Proteomes" id="UP000005222">
    <property type="component" value="Chromosome C"/>
</dbReference>
<evidence type="ECO:0000256" key="5">
    <source>
        <dbReference type="ARBA" id="ARBA00011567"/>
    </source>
</evidence>
<dbReference type="Pfam" id="PF00180">
    <property type="entry name" value="Iso_dh"/>
    <property type="match status" value="1"/>
</dbReference>
<dbReference type="OrthoDB" id="10261637at2759"/>
<evidence type="ECO:0000256" key="10">
    <source>
        <dbReference type="ARBA" id="ARBA00023002"/>
    </source>
</evidence>
<dbReference type="FunFam" id="3.40.718.10:FF:000003">
    <property type="entry name" value="Isocitrate dehydrogenase [NAD] subunit, mitochondrial"/>
    <property type="match status" value="1"/>
</dbReference>
<dbReference type="InterPro" id="IPR024084">
    <property type="entry name" value="IsoPropMal-DH-like_dom"/>
</dbReference>
<evidence type="ECO:0000256" key="13">
    <source>
        <dbReference type="ARBA" id="ARBA00030683"/>
    </source>
</evidence>
<dbReference type="GO" id="GO:0006102">
    <property type="term" value="P:isocitrate metabolic process"/>
    <property type="evidence" value="ECO:0007669"/>
    <property type="project" value="TreeGrafter"/>
</dbReference>
<dbReference type="FunCoup" id="G8YS40">
    <property type="interactions" value="1466"/>
</dbReference>
<keyword evidence="7" id="KW-0479">Metal-binding</keyword>
<dbReference type="SMART" id="SM01329">
    <property type="entry name" value="Iso_dh"/>
    <property type="match status" value="1"/>
</dbReference>
<evidence type="ECO:0000256" key="11">
    <source>
        <dbReference type="ARBA" id="ARBA00023027"/>
    </source>
</evidence>
<sequence>MFRLISKQKILAPRLSRSYIAGQFTGQKKANGNYTVTLIEGDGIGVEISQSVKDIFAAAKAPIDFEPVDVTPLLIDGKTTLPQEAVDSVNRNLVALKGPLATPVGKGHTSMNLTLRRTFNLFANVRPCKSVVGYDTPYKNVDTVLIRENTEGEYSGIEHTIVPGVVQSIKLITQPASERVIRYAFEYAKSINKPHVRVVHKASIMKLSDGLFVSTAREVAKEYPDVKLDFELLDNTCLRLTADPDDYKNVVMVMPNLYGDILSDLSSGLIGGLGLTPSGNMGNKVSIFEAVHGSAPDIAGKGLANPTALLLSSCMMLRHMSLNTEADKIEKAVLDTIASGPENRTKDLYGSSSTQHFTEQIISRL</sequence>
<dbReference type="OMA" id="VRPCRYY"/>
<reference evidence="16" key="1">
    <citation type="submission" date="2011-10" db="EMBL/GenBank/DDBJ databases">
        <authorList>
            <person name="Genoscope - CEA"/>
        </authorList>
    </citation>
    <scope>NUCLEOTIDE SEQUENCE</scope>
</reference>